<dbReference type="Gene3D" id="3.40.630.30">
    <property type="match status" value="1"/>
</dbReference>
<sequence length="181" mass="20270">MSDGLYVPLAEGNLALEPLAERHREGLRAACAQDQEIWVVYPHDYLGDSFDPQFDRLLEGGTPRRIYAVLADGVVVGMTGWIEHGAPGWSIEIGNSFIVPALRGTGFNGRLKRLMLGHAFACGLERVVFKVDRINARSQAAVRKLGGVEEGLMRHERRTWTGRVRDTVLFSILRDEWMARP</sequence>
<name>A0ABU1MMI0_9SPHN</name>
<dbReference type="InterPro" id="IPR016181">
    <property type="entry name" value="Acyl_CoA_acyltransferase"/>
</dbReference>
<protein>
    <submittedName>
        <fullName evidence="2">RimJ/RimL family protein N-acetyltransferase</fullName>
    </submittedName>
</protein>
<dbReference type="RefSeq" id="WP_309805406.1">
    <property type="nucleotide sequence ID" value="NZ_JAVDRD010000005.1"/>
</dbReference>
<dbReference type="InterPro" id="IPR000182">
    <property type="entry name" value="GNAT_dom"/>
</dbReference>
<dbReference type="EMBL" id="JAVDRD010000005">
    <property type="protein sequence ID" value="MDR6511539.1"/>
    <property type="molecule type" value="Genomic_DNA"/>
</dbReference>
<dbReference type="Proteomes" id="UP001184150">
    <property type="component" value="Unassembled WGS sequence"/>
</dbReference>
<dbReference type="PROSITE" id="PS51186">
    <property type="entry name" value="GNAT"/>
    <property type="match status" value="1"/>
</dbReference>
<feature type="domain" description="N-acetyltransferase" evidence="1">
    <location>
        <begin position="14"/>
        <end position="175"/>
    </location>
</feature>
<gene>
    <name evidence="2" type="ORF">J2792_002411</name>
</gene>
<dbReference type="PANTHER" id="PTHR43610:SF1">
    <property type="entry name" value="N-ACETYLTRANSFERASE DOMAIN-CONTAINING PROTEIN"/>
    <property type="match status" value="1"/>
</dbReference>
<reference evidence="2 3" key="1">
    <citation type="submission" date="2023-07" db="EMBL/GenBank/DDBJ databases">
        <title>Sorghum-associated microbial communities from plants grown in Nebraska, USA.</title>
        <authorList>
            <person name="Schachtman D."/>
        </authorList>
    </citation>
    <scope>NUCLEOTIDE SEQUENCE [LARGE SCALE GENOMIC DNA]</scope>
    <source>
        <strain evidence="2 3">DS1027</strain>
    </source>
</reference>
<proteinExistence type="predicted"/>
<dbReference type="Pfam" id="PF13302">
    <property type="entry name" value="Acetyltransf_3"/>
    <property type="match status" value="1"/>
</dbReference>
<evidence type="ECO:0000259" key="1">
    <source>
        <dbReference type="PROSITE" id="PS51186"/>
    </source>
</evidence>
<dbReference type="PANTHER" id="PTHR43610">
    <property type="entry name" value="BLL6696 PROTEIN"/>
    <property type="match status" value="1"/>
</dbReference>
<organism evidence="2 3">
    <name type="scientific">Novosphingobium capsulatum</name>
    <dbReference type="NCBI Taxonomy" id="13688"/>
    <lineage>
        <taxon>Bacteria</taxon>
        <taxon>Pseudomonadati</taxon>
        <taxon>Pseudomonadota</taxon>
        <taxon>Alphaproteobacteria</taxon>
        <taxon>Sphingomonadales</taxon>
        <taxon>Sphingomonadaceae</taxon>
        <taxon>Novosphingobium</taxon>
    </lineage>
</organism>
<dbReference type="SUPFAM" id="SSF55729">
    <property type="entry name" value="Acyl-CoA N-acyltransferases (Nat)"/>
    <property type="match status" value="1"/>
</dbReference>
<evidence type="ECO:0000313" key="3">
    <source>
        <dbReference type="Proteomes" id="UP001184150"/>
    </source>
</evidence>
<keyword evidence="3" id="KW-1185">Reference proteome</keyword>
<evidence type="ECO:0000313" key="2">
    <source>
        <dbReference type="EMBL" id="MDR6511539.1"/>
    </source>
</evidence>
<comment type="caution">
    <text evidence="2">The sequence shown here is derived from an EMBL/GenBank/DDBJ whole genome shotgun (WGS) entry which is preliminary data.</text>
</comment>
<accession>A0ABU1MMI0</accession>